<name>A0A1Y6AN64_9BACI</name>
<dbReference type="EMBL" id="FWZD01000072">
    <property type="protein sequence ID" value="SME45616.1"/>
    <property type="molecule type" value="Genomic_DNA"/>
</dbReference>
<dbReference type="Proteomes" id="UP000194439">
    <property type="component" value="Unassembled WGS sequence"/>
</dbReference>
<organism evidence="1 2">
    <name type="scientific">Bacillus mobilis</name>
    <dbReference type="NCBI Taxonomy" id="2026190"/>
    <lineage>
        <taxon>Bacteria</taxon>
        <taxon>Bacillati</taxon>
        <taxon>Bacillota</taxon>
        <taxon>Bacilli</taxon>
        <taxon>Bacillales</taxon>
        <taxon>Bacillaceae</taxon>
        <taxon>Bacillus</taxon>
        <taxon>Bacillus cereus group</taxon>
    </lineage>
</organism>
<evidence type="ECO:0000313" key="1">
    <source>
        <dbReference type="EMBL" id="SME45616.1"/>
    </source>
</evidence>
<sequence>MDYHDIGSRVKRLNPIWALGTGMDVGELSPYIRTVCLNILLEIFQREVRDDTRRTISDMESITDAVIRNLKLKTIKERNERIVEGLIWSGDPRYLSSFKAPFFNEETGQWEEHIFRYLEEEEGSSIPEEQIYVYKLTEDSYEMIFMSHEILDELDIDIQSWVALQLIKSGNYRDALDRLQRLIIRVRKLTKKEERLGIEIKRNPKNINKYNQIIGKDHRRNVDNQFAEEKERYMEMEKILSKIIDAPELEDEISTLLDRINETRELHDTLAQLVIENVKTIIVIRKNYYHHLWKKPRTSFKESIWEDLILQKGFVNPDDMFQVLIKLFSPKKPLIYPLDWSLEQVVTKPMVDIDTEDDRNDGGEELLTIPSIDWKPTAELWRPVFLQLLNEGTVNAESIFSDEETRLQWLQNKHAVELWNQFVNSTLLVSKQDLLNSSDQRIRLLKELIHIDKRFEELLNIPIFTEFIEGDYVQFKLKDTRGLIMTNYRILLKGGVPNHA</sequence>
<proteinExistence type="predicted"/>
<evidence type="ECO:0000313" key="2">
    <source>
        <dbReference type="Proteomes" id="UP000194439"/>
    </source>
</evidence>
<accession>A0A1Y6AN64</accession>
<gene>
    <name evidence="1" type="ORF">BACERE00185_05028</name>
</gene>
<protein>
    <submittedName>
        <fullName evidence="1">Uncharacterized protein</fullName>
    </submittedName>
</protein>
<dbReference type="AlphaFoldDB" id="A0A1Y6AN64"/>
<reference evidence="2" key="1">
    <citation type="submission" date="2017-04" db="EMBL/GenBank/DDBJ databases">
        <authorList>
            <person name="Criscuolo A."/>
        </authorList>
    </citation>
    <scope>NUCLEOTIDE SEQUENCE [LARGE SCALE GENOMIC DNA]</scope>
</reference>